<dbReference type="VEuPathDB" id="PiroplasmaDB:BEWA_046340"/>
<dbReference type="Pfam" id="PF04385">
    <property type="entry name" value="FAINT"/>
    <property type="match status" value="1"/>
</dbReference>
<dbReference type="InterPro" id="IPR007480">
    <property type="entry name" value="DUF529"/>
</dbReference>
<proteinExistence type="predicted"/>
<dbReference type="AlphaFoldDB" id="L1LA97"/>
<keyword evidence="2" id="KW-1185">Reference proteome</keyword>
<evidence type="ECO:0000313" key="2">
    <source>
        <dbReference type="Proteomes" id="UP000031512"/>
    </source>
</evidence>
<reference evidence="1 2" key="1">
    <citation type="journal article" date="2012" name="BMC Genomics">
        <title>Comparative genomic analysis and phylogenetic position of Theileria equi.</title>
        <authorList>
            <person name="Kappmeyer L.S."/>
            <person name="Thiagarajan M."/>
            <person name="Herndon D.R."/>
            <person name="Ramsay J.D."/>
            <person name="Caler E."/>
            <person name="Djikeng A."/>
            <person name="Gillespie J.J."/>
            <person name="Lau A.O."/>
            <person name="Roalson E.H."/>
            <person name="Silva J.C."/>
            <person name="Silva M.G."/>
            <person name="Suarez C.E."/>
            <person name="Ueti M.W."/>
            <person name="Nene V.M."/>
            <person name="Mealey R.H."/>
            <person name="Knowles D.P."/>
            <person name="Brayton K.A."/>
        </authorList>
    </citation>
    <scope>NUCLEOTIDE SEQUENCE [LARGE SCALE GENOMIC DNA]</scope>
    <source>
        <strain evidence="1 2">WA</strain>
    </source>
</reference>
<dbReference type="EMBL" id="ACOU01000007">
    <property type="protein sequence ID" value="EKX72170.1"/>
    <property type="molecule type" value="Genomic_DNA"/>
</dbReference>
<comment type="caution">
    <text evidence="1">The sequence shown here is derived from an EMBL/GenBank/DDBJ whole genome shotgun (WGS) entry which is preliminary data.</text>
</comment>
<dbReference type="Proteomes" id="UP000031512">
    <property type="component" value="Unassembled WGS sequence"/>
</dbReference>
<gene>
    <name evidence="1" type="ORF">BEWA_046340</name>
</gene>
<organism evidence="1 2">
    <name type="scientific">Theileria equi strain WA</name>
    <dbReference type="NCBI Taxonomy" id="1537102"/>
    <lineage>
        <taxon>Eukaryota</taxon>
        <taxon>Sar</taxon>
        <taxon>Alveolata</taxon>
        <taxon>Apicomplexa</taxon>
        <taxon>Aconoidasida</taxon>
        <taxon>Piroplasmida</taxon>
        <taxon>Theileriidae</taxon>
        <taxon>Theileria</taxon>
    </lineage>
</organism>
<protein>
    <submittedName>
        <fullName evidence="1">Signal peptide containing protein</fullName>
    </submittedName>
</protein>
<dbReference type="KEGG" id="beq:BEWA_046340"/>
<evidence type="ECO:0000313" key="1">
    <source>
        <dbReference type="EMBL" id="EKX72170.1"/>
    </source>
</evidence>
<accession>L1LA97</accession>
<dbReference type="GeneID" id="15804219"/>
<sequence length="310" mass="36227">MSIFARLIGAKTLFFLLILYTSTLLAIDVTFDISTKGDFYNIIEHLEYNKDVVERTYIPHSDCKIKRIIDGNEILWDAEPGTECGNLTVFALGSERKMLSIRVMTASGSEFIWMERFRSHWRFMADEEFGKCWYQLHHGRELKLEDPHSHTFKAEECKSIYGKGLRIMPILDYKIRSVTCLGEELWSSDELDCEFVIVYGDFTDPRWVSITINFGGIYHTVYFQRTAIEWKTRSFEEFSEEIKRARIYSDDPGEGCSYVTHFYRHSAPRRSAVRTGTNTAEANAGHWNFINYTEEEIKDLYYECASGQRE</sequence>
<name>L1LA97_THEEQ</name>
<dbReference type="RefSeq" id="XP_004831622.1">
    <property type="nucleotide sequence ID" value="XM_004831565.1"/>
</dbReference>